<keyword evidence="2 5" id="KW-0689">Ribosomal protein</keyword>
<proteinExistence type="inferred from homology"/>
<organism evidence="5">
    <name type="scientific">Lygus hesperus</name>
    <name type="common">Western plant bug</name>
    <dbReference type="NCBI Taxonomy" id="30085"/>
    <lineage>
        <taxon>Eukaryota</taxon>
        <taxon>Metazoa</taxon>
        <taxon>Ecdysozoa</taxon>
        <taxon>Arthropoda</taxon>
        <taxon>Hexapoda</taxon>
        <taxon>Insecta</taxon>
        <taxon>Pterygota</taxon>
        <taxon>Neoptera</taxon>
        <taxon>Paraneoptera</taxon>
        <taxon>Hemiptera</taxon>
        <taxon>Heteroptera</taxon>
        <taxon>Panheteroptera</taxon>
        <taxon>Cimicomorpha</taxon>
        <taxon>Miridae</taxon>
        <taxon>Mirini</taxon>
        <taxon>Lygus</taxon>
    </lineage>
</organism>
<dbReference type="Pfam" id="PF00380">
    <property type="entry name" value="Ribosomal_S9"/>
    <property type="match status" value="1"/>
</dbReference>
<dbReference type="GO" id="GO:0006412">
    <property type="term" value="P:translation"/>
    <property type="evidence" value="ECO:0007669"/>
    <property type="project" value="InterPro"/>
</dbReference>
<evidence type="ECO:0000256" key="3">
    <source>
        <dbReference type="ARBA" id="ARBA00023274"/>
    </source>
</evidence>
<feature type="region of interest" description="Disordered" evidence="4">
    <location>
        <begin position="135"/>
        <end position="158"/>
    </location>
</feature>
<comment type="similarity">
    <text evidence="1">Belongs to the universal ribosomal protein uS9 family.</text>
</comment>
<dbReference type="GO" id="GO:0005737">
    <property type="term" value="C:cytoplasm"/>
    <property type="evidence" value="ECO:0007669"/>
    <property type="project" value="UniProtKB-ARBA"/>
</dbReference>
<dbReference type="GO" id="GO:0015935">
    <property type="term" value="C:small ribosomal subunit"/>
    <property type="evidence" value="ECO:0007669"/>
    <property type="project" value="TreeGrafter"/>
</dbReference>
<evidence type="ECO:0000256" key="1">
    <source>
        <dbReference type="ARBA" id="ARBA00005251"/>
    </source>
</evidence>
<keyword evidence="3" id="KW-0687">Ribonucleoprotein</keyword>
<dbReference type="InterPro" id="IPR014721">
    <property type="entry name" value="Ribsml_uS5_D2-typ_fold_subgr"/>
</dbReference>
<dbReference type="PANTHER" id="PTHR21569:SF1">
    <property type="entry name" value="SMALL RIBOSOMAL SUBUNIT PROTEIN US9M"/>
    <property type="match status" value="1"/>
</dbReference>
<evidence type="ECO:0000313" key="6">
    <source>
        <dbReference type="EMBL" id="JAQ17165.1"/>
    </source>
</evidence>
<accession>A0A0A9Y1L6</accession>
<reference evidence="5" key="1">
    <citation type="journal article" date="2014" name="PLoS ONE">
        <title>Transcriptome-Based Identification of ABC Transporters in the Western Tarnished Plant Bug Lygus hesperus.</title>
        <authorList>
            <person name="Hull J.J."/>
            <person name="Chaney K."/>
            <person name="Geib S.M."/>
            <person name="Fabrick J.A."/>
            <person name="Brent C.S."/>
            <person name="Walsh D."/>
            <person name="Lavine L.C."/>
        </authorList>
    </citation>
    <scope>NUCLEOTIDE SEQUENCE</scope>
</reference>
<dbReference type="EMBL" id="GDHC01001464">
    <property type="protein sequence ID" value="JAQ17165.1"/>
    <property type="molecule type" value="Transcribed_RNA"/>
</dbReference>
<evidence type="ECO:0000256" key="2">
    <source>
        <dbReference type="ARBA" id="ARBA00022980"/>
    </source>
</evidence>
<dbReference type="PANTHER" id="PTHR21569">
    <property type="entry name" value="RIBOSOMAL PROTEIN S9"/>
    <property type="match status" value="1"/>
</dbReference>
<dbReference type="InterPro" id="IPR020568">
    <property type="entry name" value="Ribosomal_Su5_D2-typ_SF"/>
</dbReference>
<dbReference type="InterPro" id="IPR000754">
    <property type="entry name" value="Ribosomal_uS9"/>
</dbReference>
<gene>
    <name evidence="5" type="primary">rpsI_0</name>
    <name evidence="6" type="synonym">rpsI</name>
    <name evidence="5" type="ORF">CM83_10235</name>
    <name evidence="6" type="ORF">g.18045</name>
</gene>
<dbReference type="InterPro" id="IPR023035">
    <property type="entry name" value="Ribosomal_uS9_bac/plastid"/>
</dbReference>
<dbReference type="NCBIfam" id="NF001099">
    <property type="entry name" value="PRK00132.1"/>
    <property type="match status" value="1"/>
</dbReference>
<dbReference type="GO" id="GO:0003735">
    <property type="term" value="F:structural constituent of ribosome"/>
    <property type="evidence" value="ECO:0007669"/>
    <property type="project" value="InterPro"/>
</dbReference>
<dbReference type="Gene3D" id="3.30.230.10">
    <property type="match status" value="1"/>
</dbReference>
<evidence type="ECO:0000256" key="4">
    <source>
        <dbReference type="SAM" id="MobiDB-lite"/>
    </source>
</evidence>
<reference evidence="5" key="2">
    <citation type="submission" date="2014-07" db="EMBL/GenBank/DDBJ databases">
        <authorList>
            <person name="Hull J."/>
        </authorList>
    </citation>
    <scope>NUCLEOTIDE SEQUENCE</scope>
</reference>
<reference evidence="6" key="3">
    <citation type="journal article" date="2016" name="Gigascience">
        <title>De novo construction of an expanded transcriptome assembly for the western tarnished plant bug, Lygus hesperus.</title>
        <authorList>
            <person name="Tassone E.E."/>
            <person name="Geib S.M."/>
            <person name="Hall B."/>
            <person name="Fabrick J.A."/>
            <person name="Brent C.S."/>
            <person name="Hull J.J."/>
        </authorList>
    </citation>
    <scope>NUCLEOTIDE SEQUENCE</scope>
</reference>
<dbReference type="SUPFAM" id="SSF54211">
    <property type="entry name" value="Ribosomal protein S5 domain 2-like"/>
    <property type="match status" value="1"/>
</dbReference>
<sequence>MKELSKYIWAPRRTGEQSTAPKPRIRMVDIDGMAQATGKRKTAKCFMRIKPGTGKAFINTVPYTEYFRNFTLRQRMLEPLHATGLLSQFDIYAQVHGSGLSSQSGAVQLALARALQNYDPVFRPTLKKHKYLTSDKRNVERKHTGRRKARKSFAWVKR</sequence>
<evidence type="ECO:0000313" key="5">
    <source>
        <dbReference type="EMBL" id="JAG26947.1"/>
    </source>
</evidence>
<dbReference type="EMBL" id="GBHO01016657">
    <property type="protein sequence ID" value="JAG26947.1"/>
    <property type="molecule type" value="Transcribed_RNA"/>
</dbReference>
<dbReference type="AlphaFoldDB" id="A0A0A9Y1L6"/>
<dbReference type="GO" id="GO:0003723">
    <property type="term" value="F:RNA binding"/>
    <property type="evidence" value="ECO:0007669"/>
    <property type="project" value="TreeGrafter"/>
</dbReference>
<name>A0A0A9Y1L6_LYGHE</name>
<protein>
    <submittedName>
        <fullName evidence="5">30S ribosomal protein S9</fullName>
    </submittedName>
</protein>
<feature type="compositionally biased region" description="Basic residues" evidence="4">
    <location>
        <begin position="143"/>
        <end position="158"/>
    </location>
</feature>